<accession>A0ABQ5CYV1</accession>
<reference evidence="7" key="2">
    <citation type="submission" date="2022-01" db="EMBL/GenBank/DDBJ databases">
        <authorList>
            <person name="Yamashiro T."/>
            <person name="Shiraishi A."/>
            <person name="Satake H."/>
            <person name="Nakayama K."/>
        </authorList>
    </citation>
    <scope>NUCLEOTIDE SEQUENCE</scope>
</reference>
<evidence type="ECO:0000313" key="8">
    <source>
        <dbReference type="Proteomes" id="UP001151760"/>
    </source>
</evidence>
<dbReference type="SUPFAM" id="SSF54001">
    <property type="entry name" value="Cysteine proteinases"/>
    <property type="match status" value="2"/>
</dbReference>
<evidence type="ECO:0000256" key="1">
    <source>
        <dbReference type="ARBA" id="ARBA00005234"/>
    </source>
</evidence>
<dbReference type="EMBL" id="BQNB010014693">
    <property type="protein sequence ID" value="GJT31292.1"/>
    <property type="molecule type" value="Genomic_DNA"/>
</dbReference>
<keyword evidence="3" id="KW-0378">Hydrolase</keyword>
<dbReference type="InterPro" id="IPR003653">
    <property type="entry name" value="Peptidase_C48_C"/>
</dbReference>
<comment type="similarity">
    <text evidence="1">Belongs to the peptidase C48 family.</text>
</comment>
<dbReference type="Pfam" id="PF02902">
    <property type="entry name" value="Peptidase_C48"/>
    <property type="match status" value="2"/>
</dbReference>
<dbReference type="PROSITE" id="PS50600">
    <property type="entry name" value="ULP_PROTEASE"/>
    <property type="match status" value="2"/>
</dbReference>
<organism evidence="7 8">
    <name type="scientific">Tanacetum coccineum</name>
    <dbReference type="NCBI Taxonomy" id="301880"/>
    <lineage>
        <taxon>Eukaryota</taxon>
        <taxon>Viridiplantae</taxon>
        <taxon>Streptophyta</taxon>
        <taxon>Embryophyta</taxon>
        <taxon>Tracheophyta</taxon>
        <taxon>Spermatophyta</taxon>
        <taxon>Magnoliopsida</taxon>
        <taxon>eudicotyledons</taxon>
        <taxon>Gunneridae</taxon>
        <taxon>Pentapetalae</taxon>
        <taxon>asterids</taxon>
        <taxon>campanulids</taxon>
        <taxon>Asterales</taxon>
        <taxon>Asteraceae</taxon>
        <taxon>Asteroideae</taxon>
        <taxon>Anthemideae</taxon>
        <taxon>Anthemidinae</taxon>
        <taxon>Tanacetum</taxon>
    </lineage>
</organism>
<gene>
    <name evidence="7" type="ORF">Tco_0911567</name>
</gene>
<name>A0ABQ5CYV1_9ASTR</name>
<keyword evidence="4" id="KW-0788">Thiol protease</keyword>
<keyword evidence="8" id="KW-1185">Reference proteome</keyword>
<evidence type="ECO:0000256" key="5">
    <source>
        <dbReference type="SAM" id="MobiDB-lite"/>
    </source>
</evidence>
<dbReference type="Proteomes" id="UP001151760">
    <property type="component" value="Unassembled WGS sequence"/>
</dbReference>
<keyword evidence="2" id="KW-0645">Protease</keyword>
<dbReference type="InterPro" id="IPR038765">
    <property type="entry name" value="Papain-like_cys_pep_sf"/>
</dbReference>
<feature type="region of interest" description="Disordered" evidence="5">
    <location>
        <begin position="1"/>
        <end position="23"/>
    </location>
</feature>
<evidence type="ECO:0000313" key="7">
    <source>
        <dbReference type="EMBL" id="GJT31292.1"/>
    </source>
</evidence>
<dbReference type="PANTHER" id="PTHR12606:SF151">
    <property type="entry name" value="UBIQUITIN-LIKE PROTEASE FAMILY PROFILE DOMAIN-CONTAINING PROTEIN"/>
    <property type="match status" value="1"/>
</dbReference>
<evidence type="ECO:0000256" key="4">
    <source>
        <dbReference type="ARBA" id="ARBA00022807"/>
    </source>
</evidence>
<proteinExistence type="inferred from homology"/>
<evidence type="ECO:0000259" key="6">
    <source>
        <dbReference type="PROSITE" id="PS50600"/>
    </source>
</evidence>
<feature type="domain" description="Ubiquitin-like protease family profile" evidence="6">
    <location>
        <begin position="293"/>
        <end position="536"/>
    </location>
</feature>
<reference evidence="7" key="1">
    <citation type="journal article" date="2022" name="Int. J. Mol. Sci.">
        <title>Draft Genome of Tanacetum Coccineum: Genomic Comparison of Closely Related Tanacetum-Family Plants.</title>
        <authorList>
            <person name="Yamashiro T."/>
            <person name="Shiraishi A."/>
            <person name="Nakayama K."/>
            <person name="Satake H."/>
        </authorList>
    </citation>
    <scope>NUCLEOTIDE SEQUENCE</scope>
</reference>
<feature type="domain" description="Ubiquitin-like protease family profile" evidence="6">
    <location>
        <begin position="115"/>
        <end position="295"/>
    </location>
</feature>
<evidence type="ECO:0000256" key="2">
    <source>
        <dbReference type="ARBA" id="ARBA00022670"/>
    </source>
</evidence>
<dbReference type="PANTHER" id="PTHR12606">
    <property type="entry name" value="SENTRIN/SUMO-SPECIFIC PROTEASE"/>
    <property type="match status" value="1"/>
</dbReference>
<sequence length="571" mass="65010">MLTGTKWPGPRGLSSHYIPRPSHQSLRPTLQETMASMNNLLQSVLTHLVDRDAGGLQMQANVSRIANILDKCCPHKVTRVNDPSSFKEFYKHEKAECWLRVLPENVCADKSWWDSLLGKNNPSGIDPTGWLSGQHINAWSRLILSERPSAADWTIAPTELIGHHKQEPNLDRILDLAGTLDGTKEPFIPWANINRVFIPINVAGNHWVLGILNLGNISISVYDTLNSEQHEAWIIKEVEEWNLVLARHLQKIDYFNVVGLDARSFKLTTEYMENVPQQANVRDCGVLVCFFLEKISKGHSIDLNGDTEKIARDFREEMASRLYNTRIERPKQRKRNPCMLRVLDYPVGDEFWRVLDGGASSVIGEEGYGYLEGSHIDAWSSWLRERRPQDTSWTIMPPGFVDLLDDEAELRFGIGDGLSYPPWWHVNSIILPISIDTRRSVEERAAGHWSMAVLNLRNGTIDVYDSLHGTYDELTRRALESFIGRLPAYLERIGYYDHVESPRVPEFGINFIQDVPIQSGPLGDCGVWVCAHMESLTSGRRLECLGGGTDKFARSYRRRMLQELKATRLEK</sequence>
<protein>
    <submittedName>
        <fullName evidence="7">SPX and EXS domain-containing protein 1 isoform X1</fullName>
    </submittedName>
</protein>
<comment type="caution">
    <text evidence="7">The sequence shown here is derived from an EMBL/GenBank/DDBJ whole genome shotgun (WGS) entry which is preliminary data.</text>
</comment>
<evidence type="ECO:0000256" key="3">
    <source>
        <dbReference type="ARBA" id="ARBA00022801"/>
    </source>
</evidence>
<dbReference type="Gene3D" id="3.40.395.10">
    <property type="entry name" value="Adenoviral Proteinase, Chain A"/>
    <property type="match status" value="2"/>
</dbReference>